<evidence type="ECO:0000256" key="2">
    <source>
        <dbReference type="ARBA" id="ARBA00023015"/>
    </source>
</evidence>
<dbReference type="PANTHER" id="PTHR30427">
    <property type="entry name" value="TRANSCRIPTIONAL ACTIVATOR PROTEIN LYSR"/>
    <property type="match status" value="1"/>
</dbReference>
<name>A0A9W6IM01_9PROT</name>
<dbReference type="PANTHER" id="PTHR30427:SF1">
    <property type="entry name" value="TRANSCRIPTIONAL ACTIVATOR PROTEIN LYSR"/>
    <property type="match status" value="1"/>
</dbReference>
<evidence type="ECO:0000259" key="5">
    <source>
        <dbReference type="PROSITE" id="PS50931"/>
    </source>
</evidence>
<dbReference type="Pfam" id="PF00126">
    <property type="entry name" value="HTH_1"/>
    <property type="match status" value="1"/>
</dbReference>
<dbReference type="GO" id="GO:0003700">
    <property type="term" value="F:DNA-binding transcription factor activity"/>
    <property type="evidence" value="ECO:0007669"/>
    <property type="project" value="InterPro"/>
</dbReference>
<sequence length="306" mass="33620">MLRLRHIEIFHAVYRCGSISAAARELNVSQPSVSKVLRHAEDQLGYPLFERGRSGLIPTAAAHELFDKAKDVYGDVRALNQLAKNIRERRGGHIRLGVLPSLGLSIVPEAIAAYRRVQPEVSFEINTLHSSEIAEALFQQGCDIAIGYGAPMNARLVTQELGRSELLLVARHDQFTGRDSISLTDLDGVEFIGLRDSGPCGDLFSDQLSRAGVTLREVVTARTYYVAMSLVRHGVGVAVVDSFTAAFNEDPEIRLLRFRDPIRYSVNAVTADSVDTGTGERTNQAELVDGFLDVLRAVISRTHSVH</sequence>
<evidence type="ECO:0000256" key="1">
    <source>
        <dbReference type="ARBA" id="ARBA00009437"/>
    </source>
</evidence>
<dbReference type="InterPro" id="IPR036390">
    <property type="entry name" value="WH_DNA-bd_sf"/>
</dbReference>
<gene>
    <name evidence="6" type="ORF">GCM10017621_19710</name>
</gene>
<keyword evidence="2" id="KW-0805">Transcription regulation</keyword>
<evidence type="ECO:0000256" key="3">
    <source>
        <dbReference type="ARBA" id="ARBA00023125"/>
    </source>
</evidence>
<dbReference type="InterPro" id="IPR000847">
    <property type="entry name" value="LysR_HTH_N"/>
</dbReference>
<dbReference type="SUPFAM" id="SSF46785">
    <property type="entry name" value="Winged helix' DNA-binding domain"/>
    <property type="match status" value="1"/>
</dbReference>
<comment type="similarity">
    <text evidence="1">Belongs to the LysR transcriptional regulatory family.</text>
</comment>
<accession>A0A9W6IM01</accession>
<dbReference type="SUPFAM" id="SSF53850">
    <property type="entry name" value="Periplasmic binding protein-like II"/>
    <property type="match status" value="1"/>
</dbReference>
<dbReference type="AlphaFoldDB" id="A0A9W6IM01"/>
<keyword evidence="3" id="KW-0238">DNA-binding</keyword>
<dbReference type="PROSITE" id="PS50931">
    <property type="entry name" value="HTH_LYSR"/>
    <property type="match status" value="1"/>
</dbReference>
<reference evidence="6" key="1">
    <citation type="journal article" date="2014" name="Int. J. Syst. Evol. Microbiol.">
        <title>Complete genome sequence of Corynebacterium casei LMG S-19264T (=DSM 44701T), isolated from a smear-ripened cheese.</title>
        <authorList>
            <consortium name="US DOE Joint Genome Institute (JGI-PGF)"/>
            <person name="Walter F."/>
            <person name="Albersmeier A."/>
            <person name="Kalinowski J."/>
            <person name="Ruckert C."/>
        </authorList>
    </citation>
    <scope>NUCLEOTIDE SEQUENCE</scope>
    <source>
        <strain evidence="6">VKM B-1513</strain>
    </source>
</reference>
<keyword evidence="7" id="KW-1185">Reference proteome</keyword>
<reference evidence="6" key="2">
    <citation type="submission" date="2023-01" db="EMBL/GenBank/DDBJ databases">
        <authorList>
            <person name="Sun Q."/>
            <person name="Evtushenko L."/>
        </authorList>
    </citation>
    <scope>NUCLEOTIDE SEQUENCE</scope>
    <source>
        <strain evidence="6">VKM B-1513</strain>
    </source>
</reference>
<dbReference type="Proteomes" id="UP001143486">
    <property type="component" value="Unassembled WGS sequence"/>
</dbReference>
<comment type="caution">
    <text evidence="6">The sequence shown here is derived from an EMBL/GenBank/DDBJ whole genome shotgun (WGS) entry which is preliminary data.</text>
</comment>
<dbReference type="Gene3D" id="3.40.190.10">
    <property type="entry name" value="Periplasmic binding protein-like II"/>
    <property type="match status" value="2"/>
</dbReference>
<evidence type="ECO:0000313" key="6">
    <source>
        <dbReference type="EMBL" id="GLK52463.1"/>
    </source>
</evidence>
<evidence type="ECO:0000256" key="4">
    <source>
        <dbReference type="ARBA" id="ARBA00023163"/>
    </source>
</evidence>
<dbReference type="EMBL" id="BSFE01000005">
    <property type="protein sequence ID" value="GLK52463.1"/>
    <property type="molecule type" value="Genomic_DNA"/>
</dbReference>
<dbReference type="GO" id="GO:0010628">
    <property type="term" value="P:positive regulation of gene expression"/>
    <property type="evidence" value="ECO:0007669"/>
    <property type="project" value="TreeGrafter"/>
</dbReference>
<dbReference type="RefSeq" id="WP_271186832.1">
    <property type="nucleotide sequence ID" value="NZ_BSFE01000005.1"/>
</dbReference>
<dbReference type="PRINTS" id="PR00039">
    <property type="entry name" value="HTHLYSR"/>
</dbReference>
<feature type="domain" description="HTH lysR-type" evidence="5">
    <location>
        <begin position="2"/>
        <end position="59"/>
    </location>
</feature>
<proteinExistence type="inferred from homology"/>
<dbReference type="Gene3D" id="1.10.10.10">
    <property type="entry name" value="Winged helix-like DNA-binding domain superfamily/Winged helix DNA-binding domain"/>
    <property type="match status" value="1"/>
</dbReference>
<dbReference type="Pfam" id="PF03466">
    <property type="entry name" value="LysR_substrate"/>
    <property type="match status" value="1"/>
</dbReference>
<dbReference type="GO" id="GO:0043565">
    <property type="term" value="F:sequence-specific DNA binding"/>
    <property type="evidence" value="ECO:0007669"/>
    <property type="project" value="TreeGrafter"/>
</dbReference>
<dbReference type="InterPro" id="IPR005119">
    <property type="entry name" value="LysR_subst-bd"/>
</dbReference>
<evidence type="ECO:0000313" key="7">
    <source>
        <dbReference type="Proteomes" id="UP001143486"/>
    </source>
</evidence>
<keyword evidence="4" id="KW-0804">Transcription</keyword>
<protein>
    <submittedName>
        <fullName evidence="6">LysR family transcriptional regulator</fullName>
    </submittedName>
</protein>
<dbReference type="InterPro" id="IPR036388">
    <property type="entry name" value="WH-like_DNA-bd_sf"/>
</dbReference>
<organism evidence="6 7">
    <name type="scientific">Maricaulis virginensis</name>
    <dbReference type="NCBI Taxonomy" id="144022"/>
    <lineage>
        <taxon>Bacteria</taxon>
        <taxon>Pseudomonadati</taxon>
        <taxon>Pseudomonadota</taxon>
        <taxon>Alphaproteobacteria</taxon>
        <taxon>Maricaulales</taxon>
        <taxon>Maricaulaceae</taxon>
        <taxon>Maricaulis</taxon>
    </lineage>
</organism>